<gene>
    <name evidence="2" type="ORF">AKJ65_00300</name>
</gene>
<dbReference type="PRINTS" id="PR00445">
    <property type="entry name" value="HUPFHYPC"/>
</dbReference>
<dbReference type="NCBIfam" id="TIGR00074">
    <property type="entry name" value="hypC_hupF"/>
    <property type="match status" value="1"/>
</dbReference>
<dbReference type="AlphaFoldDB" id="A0A133UNQ8"/>
<dbReference type="EMBL" id="LHXO01000002">
    <property type="protein sequence ID" value="KXA95868.1"/>
    <property type="molecule type" value="Genomic_DNA"/>
</dbReference>
<dbReference type="PANTHER" id="PTHR35177">
    <property type="entry name" value="HYDROGENASE MATURATION FACTOR HYBG"/>
    <property type="match status" value="1"/>
</dbReference>
<comment type="caution">
    <text evidence="2">The sequence shown here is derived from an EMBL/GenBank/DDBJ whole genome shotgun (WGS) entry which is preliminary data.</text>
</comment>
<dbReference type="PANTHER" id="PTHR35177:SF2">
    <property type="entry name" value="HYDROGENASE MATURATION FACTOR HYBG"/>
    <property type="match status" value="1"/>
</dbReference>
<dbReference type="GO" id="GO:0051604">
    <property type="term" value="P:protein maturation"/>
    <property type="evidence" value="ECO:0007669"/>
    <property type="project" value="TreeGrafter"/>
</dbReference>
<dbReference type="InterPro" id="IPR001109">
    <property type="entry name" value="Hydrogenase_HupF/HypC"/>
</dbReference>
<dbReference type="PROSITE" id="PS01097">
    <property type="entry name" value="HUPF_HYPC"/>
    <property type="match status" value="1"/>
</dbReference>
<evidence type="ECO:0000313" key="2">
    <source>
        <dbReference type="EMBL" id="KXA95868.1"/>
    </source>
</evidence>
<dbReference type="PATRIC" id="fig|1698264.3.peg.62"/>
<accession>A0A133UNQ8</accession>
<evidence type="ECO:0000313" key="3">
    <source>
        <dbReference type="Proteomes" id="UP000070284"/>
    </source>
</evidence>
<keyword evidence="3" id="KW-1185">Reference proteome</keyword>
<evidence type="ECO:0000256" key="1">
    <source>
        <dbReference type="ARBA" id="ARBA00006018"/>
    </source>
</evidence>
<sequence length="79" mass="8422">MCLAIPGKIIEVEGNKAVADFKGLEKGVRIDPLGEGVEPGDYILSHAGFAIQSIPEEEAQKTLDKFDEILKEGPEVAVG</sequence>
<dbReference type="GO" id="GO:1902670">
    <property type="term" value="F:carbon dioxide binding"/>
    <property type="evidence" value="ECO:0007669"/>
    <property type="project" value="TreeGrafter"/>
</dbReference>
<dbReference type="SUPFAM" id="SSF159127">
    <property type="entry name" value="HupF/HypC-like"/>
    <property type="match status" value="1"/>
</dbReference>
<proteinExistence type="inferred from homology"/>
<comment type="similarity">
    <text evidence="1">Belongs to the HupF/HypC family.</text>
</comment>
<organism evidence="2 3">
    <name type="scientific">candidate division MSBL1 archaeon SCGC-AAA259E19</name>
    <dbReference type="NCBI Taxonomy" id="1698264"/>
    <lineage>
        <taxon>Archaea</taxon>
        <taxon>Methanobacteriati</taxon>
        <taxon>Methanobacteriota</taxon>
        <taxon>candidate division MSBL1</taxon>
    </lineage>
</organism>
<dbReference type="InterPro" id="IPR019812">
    <property type="entry name" value="Hydgase_assmbl_chp_CS"/>
</dbReference>
<dbReference type="Pfam" id="PF01455">
    <property type="entry name" value="HupF_HypC"/>
    <property type="match status" value="1"/>
</dbReference>
<dbReference type="GO" id="GO:0005506">
    <property type="term" value="F:iron ion binding"/>
    <property type="evidence" value="ECO:0007669"/>
    <property type="project" value="TreeGrafter"/>
</dbReference>
<name>A0A133UNQ8_9EURY</name>
<dbReference type="Gene3D" id="2.30.30.140">
    <property type="match status" value="1"/>
</dbReference>
<reference evidence="2 3" key="1">
    <citation type="journal article" date="2016" name="Sci. Rep.">
        <title>Metabolic traits of an uncultured archaeal lineage -MSBL1- from brine pools of the Red Sea.</title>
        <authorList>
            <person name="Mwirichia R."/>
            <person name="Alam I."/>
            <person name="Rashid M."/>
            <person name="Vinu M."/>
            <person name="Ba-Alawi W."/>
            <person name="Anthony Kamau A."/>
            <person name="Kamanda Ngugi D."/>
            <person name="Goker M."/>
            <person name="Klenk H.P."/>
            <person name="Bajic V."/>
            <person name="Stingl U."/>
        </authorList>
    </citation>
    <scope>NUCLEOTIDE SEQUENCE [LARGE SCALE GENOMIC DNA]</scope>
    <source>
        <strain evidence="2">SCGC-AAA259E19</strain>
    </source>
</reference>
<evidence type="ECO:0008006" key="4">
    <source>
        <dbReference type="Google" id="ProtNLM"/>
    </source>
</evidence>
<dbReference type="Proteomes" id="UP000070284">
    <property type="component" value="Unassembled WGS sequence"/>
</dbReference>
<protein>
    <recommendedName>
        <fullName evidence="4">Hydrogenase assembly protein HypC</fullName>
    </recommendedName>
</protein>